<evidence type="ECO:0000313" key="2">
    <source>
        <dbReference type="EMBL" id="MDR9895164.1"/>
    </source>
</evidence>
<dbReference type="SUPFAM" id="SSF69118">
    <property type="entry name" value="AhpD-like"/>
    <property type="match status" value="1"/>
</dbReference>
<dbReference type="Pfam" id="PF02627">
    <property type="entry name" value="CMD"/>
    <property type="match status" value="1"/>
</dbReference>
<keyword evidence="3" id="KW-1185">Reference proteome</keyword>
<name>A0AAP5I7G7_9CYAN</name>
<dbReference type="AlphaFoldDB" id="A0AAP5I7G7"/>
<organism evidence="2 3">
    <name type="scientific">Aetokthonos hydrillicola Thurmond2011</name>
    <dbReference type="NCBI Taxonomy" id="2712845"/>
    <lineage>
        <taxon>Bacteria</taxon>
        <taxon>Bacillati</taxon>
        <taxon>Cyanobacteriota</taxon>
        <taxon>Cyanophyceae</taxon>
        <taxon>Nostocales</taxon>
        <taxon>Hapalosiphonaceae</taxon>
        <taxon>Aetokthonos</taxon>
    </lineage>
</organism>
<gene>
    <name evidence="2" type="ORF">G7B40_011380</name>
</gene>
<dbReference type="InterPro" id="IPR029032">
    <property type="entry name" value="AhpD-like"/>
</dbReference>
<dbReference type="GO" id="GO:0051920">
    <property type="term" value="F:peroxiredoxin activity"/>
    <property type="evidence" value="ECO:0007669"/>
    <property type="project" value="InterPro"/>
</dbReference>
<dbReference type="InterPro" id="IPR004675">
    <property type="entry name" value="AhpD_core"/>
</dbReference>
<dbReference type="PANTHER" id="PTHR35446:SF2">
    <property type="entry name" value="CARBOXYMUCONOLACTONE DECARBOXYLASE-LIKE DOMAIN-CONTAINING PROTEIN"/>
    <property type="match status" value="1"/>
</dbReference>
<dbReference type="NCBIfam" id="TIGR00778">
    <property type="entry name" value="ahpD_dom"/>
    <property type="match status" value="1"/>
</dbReference>
<dbReference type="RefSeq" id="WP_243902086.1">
    <property type="nucleotide sequence ID" value="NZ_CAWQFN010000191.1"/>
</dbReference>
<dbReference type="Proteomes" id="UP000667802">
    <property type="component" value="Unassembled WGS sequence"/>
</dbReference>
<evidence type="ECO:0000313" key="3">
    <source>
        <dbReference type="Proteomes" id="UP000667802"/>
    </source>
</evidence>
<dbReference type="EMBL" id="JAALHA020000004">
    <property type="protein sequence ID" value="MDR9895164.1"/>
    <property type="molecule type" value="Genomic_DNA"/>
</dbReference>
<feature type="domain" description="Carboxymuconolactone decarboxylase-like" evidence="1">
    <location>
        <begin position="12"/>
        <end position="93"/>
    </location>
</feature>
<evidence type="ECO:0000259" key="1">
    <source>
        <dbReference type="Pfam" id="PF02627"/>
    </source>
</evidence>
<proteinExistence type="predicted"/>
<comment type="caution">
    <text evidence="2">The sequence shown here is derived from an EMBL/GenBank/DDBJ whole genome shotgun (WGS) entry which is preliminary data.</text>
</comment>
<dbReference type="Gene3D" id="1.20.1290.10">
    <property type="entry name" value="AhpD-like"/>
    <property type="match status" value="1"/>
</dbReference>
<dbReference type="PANTHER" id="PTHR35446">
    <property type="entry name" value="SI:CH211-175M2.5"/>
    <property type="match status" value="1"/>
</dbReference>
<reference evidence="3" key="1">
    <citation type="journal article" date="2021" name="Science">
        <title>Hunting the eagle killer: A cyanobacterial neurotoxin causes vacuolar myelinopathy.</title>
        <authorList>
            <person name="Breinlinger S."/>
            <person name="Phillips T.J."/>
            <person name="Haram B.N."/>
            <person name="Mares J."/>
            <person name="Martinez Yerena J.A."/>
            <person name="Hrouzek P."/>
            <person name="Sobotka R."/>
            <person name="Henderson W.M."/>
            <person name="Schmieder P."/>
            <person name="Williams S.M."/>
            <person name="Lauderdale J.D."/>
            <person name="Wilde H.D."/>
            <person name="Gerrin W."/>
            <person name="Kust A."/>
            <person name="Washington J.W."/>
            <person name="Wagner C."/>
            <person name="Geier B."/>
            <person name="Liebeke M."/>
            <person name="Enke H."/>
            <person name="Niedermeyer T.H.J."/>
            <person name="Wilde S.B."/>
        </authorList>
    </citation>
    <scope>NUCLEOTIDE SEQUENCE [LARGE SCALE GENOMIC DNA]</scope>
    <source>
        <strain evidence="3">Thurmond2011</strain>
    </source>
</reference>
<accession>A0AAP5I7G7</accession>
<dbReference type="InterPro" id="IPR003779">
    <property type="entry name" value="CMD-like"/>
</dbReference>
<protein>
    <submittedName>
        <fullName evidence="2">Carboxymuconolactone decarboxylase family protein</fullName>
    </submittedName>
</protein>
<sequence length="149" mass="17197">MKQRMELKKIEPAAYKAMFELENYVNKSGLDKKIISLIKIRASQINGCAFCIDMHTKHARKDGETEQRIYALNAWRETPFFTPEESAVLNLTEAITLISENHVPDELYEEVSHYFSSIEIAKILMTIVTINAWNRIVITTRMVPGTYQV</sequence>